<sequence length="507" mass="56801">MQLSFVVFKTMKKFCVEKTLKTSVGSTRLGHLELPLFTKAEEGNDGSSNGRSKIDYATPMYFLHTQTGSIPHITAEVLKLIYPTASDTSGQIPPVQISLDATAKFIEPLSKFENGVGKFVGLSEHPIFLTIHDPLYLLRSGHNDKFGIALWSRHGRRPLSPKQFHEAVTAFKPSISQILSDYDVNPEISGMKRLKKSLERAEEYTSYVIKQEETTEREKKKNTGFFITIEASWFLMDEGLATKAVLRLLESQHQIEGVVLAGLSDRFVKKKQEDEVKKDSNGKGSGDSERMDICETLDIELLDKMLQNLPANLPKYVPGPFKLPEMMDLVARGVDLFDSSLASRMADYAEALLLDSVEAILPSISTTMVAMPSSLSEGLAERADKAERQEPPSNSEEGEGAVISLKDKKYFDDFGPLSRFCTCYTCRKHTRSYIHHLYATDELLGPVLIQIHNLSTLDRFFSIMRALVKENDSPESLLEKSALMRNLLKARILIKIEKEDKVAVPSV</sequence>
<comment type="subcellular location">
    <subcellularLocation>
        <location evidence="5">Cytoplasm</location>
    </subcellularLocation>
</comment>
<keyword evidence="9" id="KW-1185">Reference proteome</keyword>
<dbReference type="Pfam" id="PF01702">
    <property type="entry name" value="TGT"/>
    <property type="match status" value="1"/>
</dbReference>
<protein>
    <recommendedName>
        <fullName evidence="5">Queuine tRNA-ribosyltransferase accessory subunit 2</fullName>
    </recommendedName>
    <alternativeName>
        <fullName evidence="5">Queuine tRNA-ribosyltransferase domain-containing protein 1</fullName>
    </alternativeName>
</protein>
<keyword evidence="4 5" id="KW-0862">Zinc</keyword>
<dbReference type="NCBIfam" id="TIGR00449">
    <property type="entry name" value="tgt_general"/>
    <property type="match status" value="1"/>
</dbReference>
<gene>
    <name evidence="8" type="ORF">ODALV1_LOCUS11273</name>
</gene>
<reference evidence="8 9" key="1">
    <citation type="submission" date="2024-08" db="EMBL/GenBank/DDBJ databases">
        <authorList>
            <person name="Cucini C."/>
            <person name="Frati F."/>
        </authorList>
    </citation>
    <scope>NUCLEOTIDE SEQUENCE [LARGE SCALE GENOMIC DNA]</scope>
</reference>
<dbReference type="Proteomes" id="UP001642540">
    <property type="component" value="Unassembled WGS sequence"/>
</dbReference>
<keyword evidence="2 5" id="KW-0819">tRNA processing</keyword>
<keyword evidence="3 5" id="KW-0479">Metal-binding</keyword>
<evidence type="ECO:0000256" key="3">
    <source>
        <dbReference type="ARBA" id="ARBA00022723"/>
    </source>
</evidence>
<comment type="subunit">
    <text evidence="5">Heterodimer of a catalytic subunit and an accessory subunit.</text>
</comment>
<dbReference type="SUPFAM" id="SSF51713">
    <property type="entry name" value="tRNA-guanine transglycosylase"/>
    <property type="match status" value="1"/>
</dbReference>
<dbReference type="PANTHER" id="PTHR46064:SF1">
    <property type="entry name" value="QUEUINE TRNA-RIBOSYLTRANSFERASE ACCESSORY SUBUNIT 2"/>
    <property type="match status" value="1"/>
</dbReference>
<dbReference type="InterPro" id="IPR050852">
    <property type="entry name" value="Queuine_tRNA-ribosyltrfase"/>
</dbReference>
<evidence type="ECO:0000256" key="2">
    <source>
        <dbReference type="ARBA" id="ARBA00022694"/>
    </source>
</evidence>
<dbReference type="HAMAP" id="MF_03043">
    <property type="entry name" value="QTRT2"/>
    <property type="match status" value="1"/>
</dbReference>
<dbReference type="PANTHER" id="PTHR46064">
    <property type="entry name" value="QUEUINE TRNA-RIBOSYLTRANSFERASE ACCESSORY SUBUNIT 2"/>
    <property type="match status" value="1"/>
</dbReference>
<proteinExistence type="inferred from homology"/>
<comment type="function">
    <text evidence="5">Non-catalytic subunit of the queuine tRNA-ribosyltransferase (TGT) that catalyzes the base-exchange of a guanine (G) residue with queuine (Q) at position 34 (anticodon wobble position) in tRNAs with GU(N) anticodons (tRNA-Asp, -Asn, -His and -Tyr), resulting in the hypermodified nucleoside queuosine (7-(((4,5-cis-dihydroxy-2-cyclopenten-1-yl)amino)methyl)-7-deazaguanosine).</text>
</comment>
<comment type="caution">
    <text evidence="8">The sequence shown here is derived from an EMBL/GenBank/DDBJ whole genome shotgun (WGS) entry which is preliminary data.</text>
</comment>
<evidence type="ECO:0000256" key="5">
    <source>
        <dbReference type="HAMAP-Rule" id="MF_03043"/>
    </source>
</evidence>
<evidence type="ECO:0000256" key="6">
    <source>
        <dbReference type="SAM" id="MobiDB-lite"/>
    </source>
</evidence>
<organism evidence="8 9">
    <name type="scientific">Orchesella dallaii</name>
    <dbReference type="NCBI Taxonomy" id="48710"/>
    <lineage>
        <taxon>Eukaryota</taxon>
        <taxon>Metazoa</taxon>
        <taxon>Ecdysozoa</taxon>
        <taxon>Arthropoda</taxon>
        <taxon>Hexapoda</taxon>
        <taxon>Collembola</taxon>
        <taxon>Entomobryomorpha</taxon>
        <taxon>Entomobryoidea</taxon>
        <taxon>Orchesellidae</taxon>
        <taxon>Orchesellinae</taxon>
        <taxon>Orchesella</taxon>
    </lineage>
</organism>
<comment type="cofactor">
    <cofactor evidence="5">
        <name>Zn(2+)</name>
        <dbReference type="ChEBI" id="CHEBI:29105"/>
    </cofactor>
    <text evidence="5">Binds 1 zinc ion per subunit.</text>
</comment>
<feature type="binding site" evidence="5">
    <location>
        <position position="423"/>
    </location>
    <ligand>
        <name>Zn(2+)</name>
        <dbReference type="ChEBI" id="CHEBI:29105"/>
    </ligand>
</feature>
<feature type="binding site" evidence="5">
    <location>
        <position position="421"/>
    </location>
    <ligand>
        <name>Zn(2+)</name>
        <dbReference type="ChEBI" id="CHEBI:29105"/>
    </ligand>
</feature>
<evidence type="ECO:0000259" key="7">
    <source>
        <dbReference type="Pfam" id="PF01702"/>
    </source>
</evidence>
<evidence type="ECO:0000256" key="1">
    <source>
        <dbReference type="ARBA" id="ARBA00022490"/>
    </source>
</evidence>
<dbReference type="InterPro" id="IPR028592">
    <property type="entry name" value="QTRTD1"/>
</dbReference>
<evidence type="ECO:0000313" key="8">
    <source>
        <dbReference type="EMBL" id="CAL8102858.1"/>
    </source>
</evidence>
<feature type="compositionally biased region" description="Basic and acidic residues" evidence="6">
    <location>
        <begin position="379"/>
        <end position="390"/>
    </location>
</feature>
<evidence type="ECO:0000256" key="4">
    <source>
        <dbReference type="ARBA" id="ARBA00022833"/>
    </source>
</evidence>
<comment type="similarity">
    <text evidence="5">Belongs to the queuine tRNA-ribosyltransferase family. QTRT2 subfamily.</text>
</comment>
<feature type="binding site" evidence="5">
    <location>
        <position position="426"/>
    </location>
    <ligand>
        <name>Zn(2+)</name>
        <dbReference type="ChEBI" id="CHEBI:29105"/>
    </ligand>
</feature>
<feature type="domain" description="tRNA-guanine(15) transglycosylase-like" evidence="7">
    <location>
        <begin position="56"/>
        <end position="475"/>
    </location>
</feature>
<accession>A0ABP1QLC2</accession>
<name>A0ABP1QLC2_9HEXA</name>
<dbReference type="InterPro" id="IPR002616">
    <property type="entry name" value="tRNA_ribo_trans-like"/>
</dbReference>
<dbReference type="Gene3D" id="3.20.20.105">
    <property type="entry name" value="Queuine tRNA-ribosyltransferase-like"/>
    <property type="match status" value="1"/>
</dbReference>
<feature type="region of interest" description="Disordered" evidence="6">
    <location>
        <begin position="379"/>
        <end position="400"/>
    </location>
</feature>
<keyword evidence="1 5" id="KW-0963">Cytoplasm</keyword>
<dbReference type="EMBL" id="CAXLJM020000034">
    <property type="protein sequence ID" value="CAL8102858.1"/>
    <property type="molecule type" value="Genomic_DNA"/>
</dbReference>
<evidence type="ECO:0000313" key="9">
    <source>
        <dbReference type="Proteomes" id="UP001642540"/>
    </source>
</evidence>
<feature type="binding site" evidence="5">
    <location>
        <position position="452"/>
    </location>
    <ligand>
        <name>Zn(2+)</name>
        <dbReference type="ChEBI" id="CHEBI:29105"/>
    </ligand>
</feature>
<dbReference type="InterPro" id="IPR036511">
    <property type="entry name" value="TGT-like_sf"/>
</dbReference>